<reference evidence="3 4" key="1">
    <citation type="submission" date="2015-07" db="EMBL/GenBank/DDBJ databases">
        <title>Complete genome sequence of Mycobacterium goodii X7B, a facultative thermophilic biodesulfurizing bacterium.</title>
        <authorList>
            <person name="Yu B."/>
            <person name="Li F."/>
            <person name="Xu P."/>
        </authorList>
    </citation>
    <scope>NUCLEOTIDE SEQUENCE [LARGE SCALE GENOMIC DNA]</scope>
    <source>
        <strain evidence="3 4">X7B</strain>
    </source>
</reference>
<dbReference type="STRING" id="134601.AFA91_22095"/>
<dbReference type="PROSITE" id="PS51318">
    <property type="entry name" value="TAT"/>
    <property type="match status" value="1"/>
</dbReference>
<keyword evidence="1" id="KW-0732">Signal</keyword>
<dbReference type="KEGG" id="mgo:AFA91_22095"/>
<evidence type="ECO:0000259" key="2">
    <source>
        <dbReference type="SMART" id="SM00062"/>
    </source>
</evidence>
<evidence type="ECO:0000256" key="1">
    <source>
        <dbReference type="ARBA" id="ARBA00022729"/>
    </source>
</evidence>
<evidence type="ECO:0000313" key="4">
    <source>
        <dbReference type="Proteomes" id="UP000062255"/>
    </source>
</evidence>
<gene>
    <name evidence="3" type="ORF">AFA91_22095</name>
</gene>
<dbReference type="Pfam" id="PF00497">
    <property type="entry name" value="SBP_bac_3"/>
    <property type="match status" value="1"/>
</dbReference>
<dbReference type="InterPro" id="IPR001638">
    <property type="entry name" value="Solute-binding_3/MltF_N"/>
</dbReference>
<protein>
    <submittedName>
        <fullName evidence="3">ABC transporter substrate-binding protein</fullName>
    </submittedName>
</protein>
<dbReference type="InterPro" id="IPR006311">
    <property type="entry name" value="TAT_signal"/>
</dbReference>
<dbReference type="PATRIC" id="fig|134601.6.peg.4561"/>
<dbReference type="EMBL" id="CP012150">
    <property type="protein sequence ID" value="AKS34142.1"/>
    <property type="molecule type" value="Genomic_DNA"/>
</dbReference>
<sequence length="299" mass="31416">MEPRVPRDLSRRQLLCGAGVLAVGLPLAGQLSGCTFTEPGTGAPKGSVLDRGRRQGYLRVAVFNEPPYTKLEVDGTVTGAEPDVLRAVLQRLGIDDIRGTRIEYDAMIPSLKSGQVDVIAAGLFMKQSRCAEVAYTEPVIVSTESFAVPPGNPGNITTIGDVLDNPATKVAVLPGGFEEGILIAAKVPQSQRVIVRDNVSGVEALAAGRVDAFLLPSLSLRGMAEVNKRFDVTAPIEDAPATGSGAAFEQSQTDDVAEYNAVLDGFKQGQEFADIMQKWGFDAGAALGVTAAELCEAQG</sequence>
<dbReference type="Gene3D" id="3.40.190.10">
    <property type="entry name" value="Periplasmic binding protein-like II"/>
    <property type="match status" value="2"/>
</dbReference>
<dbReference type="GO" id="GO:0033294">
    <property type="term" value="F:ectoine binding"/>
    <property type="evidence" value="ECO:0007669"/>
    <property type="project" value="InterPro"/>
</dbReference>
<dbReference type="SUPFAM" id="SSF53850">
    <property type="entry name" value="Periplasmic binding protein-like II"/>
    <property type="match status" value="1"/>
</dbReference>
<accession>A0A0K0X9W4</accession>
<dbReference type="AlphaFoldDB" id="A0A0K0X9W4"/>
<dbReference type="NCBIfam" id="TIGR02995">
    <property type="entry name" value="ectoine_ehuB"/>
    <property type="match status" value="1"/>
</dbReference>
<dbReference type="PANTHER" id="PTHR35936:SF17">
    <property type="entry name" value="ARGININE-BINDING EXTRACELLULAR PROTEIN ARTP"/>
    <property type="match status" value="1"/>
</dbReference>
<dbReference type="SMART" id="SM00062">
    <property type="entry name" value="PBPb"/>
    <property type="match status" value="1"/>
</dbReference>
<evidence type="ECO:0000313" key="3">
    <source>
        <dbReference type="EMBL" id="AKS34142.1"/>
    </source>
</evidence>
<organism evidence="3 4">
    <name type="scientific">Mycolicibacterium goodii</name>
    <name type="common">Mycobacterium goodii</name>
    <dbReference type="NCBI Taxonomy" id="134601"/>
    <lineage>
        <taxon>Bacteria</taxon>
        <taxon>Bacillati</taxon>
        <taxon>Actinomycetota</taxon>
        <taxon>Actinomycetes</taxon>
        <taxon>Mycobacteriales</taxon>
        <taxon>Mycobacteriaceae</taxon>
        <taxon>Mycolicibacterium</taxon>
    </lineage>
</organism>
<name>A0A0K0X9W4_MYCGD</name>
<dbReference type="GO" id="GO:0051470">
    <property type="term" value="P:ectoine transmembrane transport"/>
    <property type="evidence" value="ECO:0007669"/>
    <property type="project" value="InterPro"/>
</dbReference>
<proteinExistence type="predicted"/>
<dbReference type="InterPro" id="IPR014337">
    <property type="entry name" value="Ectoine_EhuB"/>
</dbReference>
<feature type="domain" description="Solute-binding protein family 3/N-terminal" evidence="2">
    <location>
        <begin position="57"/>
        <end position="283"/>
    </location>
</feature>
<dbReference type="PANTHER" id="PTHR35936">
    <property type="entry name" value="MEMBRANE-BOUND LYTIC MUREIN TRANSGLYCOSYLASE F"/>
    <property type="match status" value="1"/>
</dbReference>
<dbReference type="Proteomes" id="UP000062255">
    <property type="component" value="Chromosome"/>
</dbReference>